<proteinExistence type="predicted"/>
<dbReference type="InterPro" id="IPR029044">
    <property type="entry name" value="Nucleotide-diphossugar_trans"/>
</dbReference>
<evidence type="ECO:0000313" key="3">
    <source>
        <dbReference type="Proteomes" id="UP000014854"/>
    </source>
</evidence>
<dbReference type="Proteomes" id="UP000014854">
    <property type="component" value="Unassembled WGS sequence"/>
</dbReference>
<dbReference type="InterPro" id="IPR050834">
    <property type="entry name" value="Glycosyltransf_2"/>
</dbReference>
<dbReference type="PATRIC" id="fig|1336752.4.peg.639"/>
<reference evidence="2 3" key="1">
    <citation type="journal article" date="2013" name="Gut Pathog.">
        <title>Evidence of a new metabolic capacity in an emerging diarrheal pathogen: lessons from the draft genomes of Vibrio fluvialis strains PG41 and I21563.</title>
        <authorList>
            <person name="Khatri I."/>
            <person name="Mahajan S."/>
            <person name="Dureja C."/>
            <person name="Subramanian S."/>
            <person name="Raychaudhuri S."/>
        </authorList>
    </citation>
    <scope>NUCLEOTIDE SEQUENCE [LARGE SCALE GENOMIC DNA]</scope>
    <source>
        <strain evidence="2 3">PG41</strain>
    </source>
</reference>
<dbReference type="GO" id="GO:0016740">
    <property type="term" value="F:transferase activity"/>
    <property type="evidence" value="ECO:0007669"/>
    <property type="project" value="UniProtKB-KW"/>
</dbReference>
<comment type="caution">
    <text evidence="2">The sequence shown here is derived from an EMBL/GenBank/DDBJ whole genome shotgun (WGS) entry which is preliminary data.</text>
</comment>
<protein>
    <submittedName>
        <fullName evidence="2">Putative N-acetylgalactosaminyl-diphosphoundecaprenol glucuronosyltransferase</fullName>
    </submittedName>
</protein>
<name>S7IC69_VIBFL</name>
<dbReference type="PANTHER" id="PTHR43685">
    <property type="entry name" value="GLYCOSYLTRANSFERASE"/>
    <property type="match status" value="1"/>
</dbReference>
<organism evidence="2 3">
    <name type="scientific">Vibrio fluvialis PG41</name>
    <dbReference type="NCBI Taxonomy" id="1336752"/>
    <lineage>
        <taxon>Bacteria</taxon>
        <taxon>Pseudomonadati</taxon>
        <taxon>Pseudomonadota</taxon>
        <taxon>Gammaproteobacteria</taxon>
        <taxon>Vibrionales</taxon>
        <taxon>Vibrionaceae</taxon>
        <taxon>Vibrio</taxon>
    </lineage>
</organism>
<dbReference type="AlphaFoldDB" id="S7IC69"/>
<dbReference type="Pfam" id="PF00535">
    <property type="entry name" value="Glycos_transf_2"/>
    <property type="match status" value="1"/>
</dbReference>
<keyword evidence="2" id="KW-0808">Transferase</keyword>
<feature type="domain" description="Glycosyltransferase 2-like" evidence="1">
    <location>
        <begin position="11"/>
        <end position="156"/>
    </location>
</feature>
<dbReference type="SUPFAM" id="SSF53448">
    <property type="entry name" value="Nucleotide-diphospho-sugar transferases"/>
    <property type="match status" value="1"/>
</dbReference>
<accession>S7IC69</accession>
<gene>
    <name evidence="2" type="ORF">L910_0635</name>
</gene>
<dbReference type="PANTHER" id="PTHR43685:SF2">
    <property type="entry name" value="GLYCOSYLTRANSFERASE 2-LIKE DOMAIN-CONTAINING PROTEIN"/>
    <property type="match status" value="1"/>
</dbReference>
<dbReference type="RefSeq" id="WP_020328056.1">
    <property type="nucleotide sequence ID" value="NZ_ASXS01000001.1"/>
</dbReference>
<sequence>MKENNSPTVGVILPTYNGERWLKYTINSVLNQSYKNIKLYIIDDGSNDNTINVIEHYIKNNPDRVSLVPKLGIKGAPSSRMDVIRNIDTELISFIDQDDIWIESKIDHQINHILNNDITLSFTDIDIIDEFGNIKENESKSENIKRNRFLYDKESSELAKDVVTYCPIRIGTVVMKRESFINSGGFDISLFGGEDWEFWVRYVAQGNSIGHLNNVLALRRIHSTNTSYIHRLKRLDNWMKAADKTKDNFPYLSRDIEKFYKLTYYRTIFSCLKKIDKEGACKVAELFKNKNITKKYDHILTSLIISTWPVVNQLYKKYTSLRNFILSRSQ</sequence>
<evidence type="ECO:0000259" key="1">
    <source>
        <dbReference type="Pfam" id="PF00535"/>
    </source>
</evidence>
<dbReference type="Gene3D" id="3.90.550.10">
    <property type="entry name" value="Spore Coat Polysaccharide Biosynthesis Protein SpsA, Chain A"/>
    <property type="match status" value="1"/>
</dbReference>
<dbReference type="EMBL" id="ASXS01000001">
    <property type="protein sequence ID" value="EPP25482.1"/>
    <property type="molecule type" value="Genomic_DNA"/>
</dbReference>
<dbReference type="InterPro" id="IPR001173">
    <property type="entry name" value="Glyco_trans_2-like"/>
</dbReference>
<evidence type="ECO:0000313" key="2">
    <source>
        <dbReference type="EMBL" id="EPP25482.1"/>
    </source>
</evidence>